<reference evidence="2" key="1">
    <citation type="submission" date="2021-04" db="EMBL/GenBank/DDBJ databases">
        <authorList>
            <person name="Chebbi M.A.C M."/>
        </authorList>
    </citation>
    <scope>NUCLEOTIDE SEQUENCE</scope>
</reference>
<name>A0A8J2HHG1_COTCN</name>
<keyword evidence="3" id="KW-1185">Reference proteome</keyword>
<dbReference type="AlphaFoldDB" id="A0A8J2HHG1"/>
<protein>
    <recommendedName>
        <fullName evidence="4">Transposase domain-containing protein</fullName>
    </recommendedName>
</protein>
<evidence type="ECO:0000313" key="3">
    <source>
        <dbReference type="Proteomes" id="UP000786811"/>
    </source>
</evidence>
<comment type="caution">
    <text evidence="2">The sequence shown here is derived from an EMBL/GenBank/DDBJ whole genome shotgun (WGS) entry which is preliminary data.</text>
</comment>
<feature type="region of interest" description="Disordered" evidence="1">
    <location>
        <begin position="12"/>
        <end position="44"/>
    </location>
</feature>
<dbReference type="PANTHER" id="PTHR46579">
    <property type="entry name" value="F5/8 TYPE C DOMAIN-CONTAINING PROTEIN-RELATED"/>
    <property type="match status" value="1"/>
</dbReference>
<feature type="compositionally biased region" description="Polar residues" evidence="1">
    <location>
        <begin position="23"/>
        <end position="32"/>
    </location>
</feature>
<proteinExistence type="predicted"/>
<evidence type="ECO:0000256" key="1">
    <source>
        <dbReference type="SAM" id="MobiDB-lite"/>
    </source>
</evidence>
<evidence type="ECO:0008006" key="4">
    <source>
        <dbReference type="Google" id="ProtNLM"/>
    </source>
</evidence>
<dbReference type="PANTHER" id="PTHR46579:SF1">
    <property type="entry name" value="F5_8 TYPE C DOMAIN-CONTAINING PROTEIN"/>
    <property type="match status" value="1"/>
</dbReference>
<dbReference type="OrthoDB" id="8191915at2759"/>
<dbReference type="Proteomes" id="UP000786811">
    <property type="component" value="Unassembled WGS sequence"/>
</dbReference>
<accession>A0A8J2HHG1</accession>
<evidence type="ECO:0000313" key="2">
    <source>
        <dbReference type="EMBL" id="CAG5096692.1"/>
    </source>
</evidence>
<dbReference type="EMBL" id="CAJNRD030001121">
    <property type="protein sequence ID" value="CAG5096692.1"/>
    <property type="molecule type" value="Genomic_DNA"/>
</dbReference>
<feature type="compositionally biased region" description="Basic and acidic residues" evidence="1">
    <location>
        <begin position="12"/>
        <end position="22"/>
    </location>
</feature>
<sequence>MFHDEEQIQEVTHENIDIDNKNPSEPTGNENDVTVERNPVNTAVNKERGHDLKEIPINQLISNLLVMAIKWRYNTTHTLAQEILKLVNISSKINNSKSSKYYWKIILDRYSQHISTHYICDNCGNYLGCEANRLDCCDSCHLEVDYESNKGSFLCIPLGDQLKDLFERTDAHNLYSKNRKKINRYAIEDIYDGKMYKKQVLDDDMISINFNLDGALIFEGSNTSVYPVLCTINELNPYERRDNILLSSVWFGVSKPKNMNSYLKPFATEAKTLVQDGFTYSYKNQTYKKRVVILMGICDSVARSLVRCSTQFNGEFGCGLCLNPGKSVKKGKGYARVYPMINGNPFGEGLRTHEETLLHAEQKTKAKRKGIKKVSVLCEIPNYDIINNLDVDWMHCVGLGVVRQFGNLWFDKTNWDKDFYFGDIIDLVDSFLTSFRPTSDISRTPRPLSDRVHMKAHEWITFLLIYSLPLLKMFFPKKYLDHWALLVEGISILVKKSIMKSEEKYAAKCLNNFILGVESLYGEEYVSFNVHLLAHLPTSVENWGPLYTHSAFIYEDFNQTIQAYVNSPNGVEIQICDSFRLKCVIDRLICLCWDNLDYRQREFLTNLLKRRNKPVSKLQINNCNVLGKPKVLSKLTANQYLAIERANIEVNQVGSIFTFNRCIINNEILTSKNYCREKKRVNYVVMLQNNQIFEINSFIGFKSDSCQQSYLLGFYYSLKNEPFLEDMKLDHLVMLNKKTGTLTAFALNLPRLIIVKSESKFQTSFQFEDLLKSNEG</sequence>
<gene>
    <name evidence="2" type="ORF">HICCMSTLAB_LOCUS8337</name>
</gene>
<organism evidence="2 3">
    <name type="scientific">Cotesia congregata</name>
    <name type="common">Parasitoid wasp</name>
    <name type="synonym">Apanteles congregatus</name>
    <dbReference type="NCBI Taxonomy" id="51543"/>
    <lineage>
        <taxon>Eukaryota</taxon>
        <taxon>Metazoa</taxon>
        <taxon>Ecdysozoa</taxon>
        <taxon>Arthropoda</taxon>
        <taxon>Hexapoda</taxon>
        <taxon>Insecta</taxon>
        <taxon>Pterygota</taxon>
        <taxon>Neoptera</taxon>
        <taxon>Endopterygota</taxon>
        <taxon>Hymenoptera</taxon>
        <taxon>Apocrita</taxon>
        <taxon>Ichneumonoidea</taxon>
        <taxon>Braconidae</taxon>
        <taxon>Microgastrinae</taxon>
        <taxon>Cotesia</taxon>
    </lineage>
</organism>